<organism evidence="1 2">
    <name type="scientific">Paraglomus brasilianum</name>
    <dbReference type="NCBI Taxonomy" id="144538"/>
    <lineage>
        <taxon>Eukaryota</taxon>
        <taxon>Fungi</taxon>
        <taxon>Fungi incertae sedis</taxon>
        <taxon>Mucoromycota</taxon>
        <taxon>Glomeromycotina</taxon>
        <taxon>Glomeromycetes</taxon>
        <taxon>Paraglomerales</taxon>
        <taxon>Paraglomeraceae</taxon>
        <taxon>Paraglomus</taxon>
    </lineage>
</organism>
<comment type="caution">
    <text evidence="1">The sequence shown here is derived from an EMBL/GenBank/DDBJ whole genome shotgun (WGS) entry which is preliminary data.</text>
</comment>
<sequence>MLTYIDSRVGCWWMVHHGHEAADRIRGVSSLIQNIEILAKKMHDLGFVHGGLRFQTLCWHPEVKIGSETQPEYAGRELNNISKS</sequence>
<evidence type="ECO:0000313" key="2">
    <source>
        <dbReference type="Proteomes" id="UP000789739"/>
    </source>
</evidence>
<dbReference type="EMBL" id="CAJVPI010004196">
    <property type="protein sequence ID" value="CAG8665832.1"/>
    <property type="molecule type" value="Genomic_DNA"/>
</dbReference>
<evidence type="ECO:0000313" key="1">
    <source>
        <dbReference type="EMBL" id="CAG8665832.1"/>
    </source>
</evidence>
<proteinExistence type="predicted"/>
<reference evidence="1" key="1">
    <citation type="submission" date="2021-06" db="EMBL/GenBank/DDBJ databases">
        <authorList>
            <person name="Kallberg Y."/>
            <person name="Tangrot J."/>
            <person name="Rosling A."/>
        </authorList>
    </citation>
    <scope>NUCLEOTIDE SEQUENCE</scope>
    <source>
        <strain evidence="1">BR232B</strain>
    </source>
</reference>
<accession>A0A9N9E6A1</accession>
<dbReference type="Proteomes" id="UP000789739">
    <property type="component" value="Unassembled WGS sequence"/>
</dbReference>
<dbReference type="AlphaFoldDB" id="A0A9N9E6A1"/>
<protein>
    <submittedName>
        <fullName evidence="1">961_t:CDS:1</fullName>
    </submittedName>
</protein>
<keyword evidence="2" id="KW-1185">Reference proteome</keyword>
<name>A0A9N9E6A1_9GLOM</name>
<gene>
    <name evidence="1" type="ORF">PBRASI_LOCUS11039</name>
</gene>